<dbReference type="STRING" id="3914.A0A0L9VSK5"/>
<evidence type="ECO:0000313" key="2">
    <source>
        <dbReference type="EMBL" id="KOM57933.1"/>
    </source>
</evidence>
<reference evidence="3" key="1">
    <citation type="journal article" date="2015" name="Proc. Natl. Acad. Sci. U.S.A.">
        <title>Genome sequencing of adzuki bean (Vigna angularis) provides insight into high starch and low fat accumulation and domestication.</title>
        <authorList>
            <person name="Yang K."/>
            <person name="Tian Z."/>
            <person name="Chen C."/>
            <person name="Luo L."/>
            <person name="Zhao B."/>
            <person name="Wang Z."/>
            <person name="Yu L."/>
            <person name="Li Y."/>
            <person name="Sun Y."/>
            <person name="Li W."/>
            <person name="Chen Y."/>
            <person name="Li Y."/>
            <person name="Zhang Y."/>
            <person name="Ai D."/>
            <person name="Zhao J."/>
            <person name="Shang C."/>
            <person name="Ma Y."/>
            <person name="Wu B."/>
            <person name="Wang M."/>
            <person name="Gao L."/>
            <person name="Sun D."/>
            <person name="Zhang P."/>
            <person name="Guo F."/>
            <person name="Wang W."/>
            <person name="Li Y."/>
            <person name="Wang J."/>
            <person name="Varshney R.K."/>
            <person name="Wang J."/>
            <person name="Ling H.Q."/>
            <person name="Wan P."/>
        </authorList>
    </citation>
    <scope>NUCLEOTIDE SEQUENCE</scope>
    <source>
        <strain evidence="3">cv. Jingnong 6</strain>
    </source>
</reference>
<protein>
    <submittedName>
        <fullName evidence="2">Uncharacterized protein</fullName>
    </submittedName>
</protein>
<organism evidence="2 3">
    <name type="scientific">Phaseolus angularis</name>
    <name type="common">Azuki bean</name>
    <name type="synonym">Vigna angularis</name>
    <dbReference type="NCBI Taxonomy" id="3914"/>
    <lineage>
        <taxon>Eukaryota</taxon>
        <taxon>Viridiplantae</taxon>
        <taxon>Streptophyta</taxon>
        <taxon>Embryophyta</taxon>
        <taxon>Tracheophyta</taxon>
        <taxon>Spermatophyta</taxon>
        <taxon>Magnoliopsida</taxon>
        <taxon>eudicotyledons</taxon>
        <taxon>Gunneridae</taxon>
        <taxon>Pentapetalae</taxon>
        <taxon>rosids</taxon>
        <taxon>fabids</taxon>
        <taxon>Fabales</taxon>
        <taxon>Fabaceae</taxon>
        <taxon>Papilionoideae</taxon>
        <taxon>50 kb inversion clade</taxon>
        <taxon>NPAAA clade</taxon>
        <taxon>indigoferoid/millettioid clade</taxon>
        <taxon>Phaseoleae</taxon>
        <taxon>Vigna</taxon>
    </lineage>
</organism>
<accession>A0A0L9VSK5</accession>
<dbReference type="Proteomes" id="UP000053144">
    <property type="component" value="Chromosome 11"/>
</dbReference>
<dbReference type="Gramene" id="KOM57933">
    <property type="protein sequence ID" value="KOM57933"/>
    <property type="gene ID" value="LR48_Vigan11g096600"/>
</dbReference>
<dbReference type="AlphaFoldDB" id="A0A0L9VSK5"/>
<feature type="compositionally biased region" description="Basic and acidic residues" evidence="1">
    <location>
        <begin position="117"/>
        <end position="128"/>
    </location>
</feature>
<evidence type="ECO:0000256" key="1">
    <source>
        <dbReference type="SAM" id="MobiDB-lite"/>
    </source>
</evidence>
<dbReference type="EMBL" id="CM003381">
    <property type="protein sequence ID" value="KOM57933.1"/>
    <property type="molecule type" value="Genomic_DNA"/>
</dbReference>
<sequence length="307" mass="34617">MINPKTTTLKDLMNMFNGVVLNDDIEVQFDSYLSNHDLRKPLIRAAFHMDDGARPVEERHENEGRNFVIFESVEKVEDRSGLEADGDDEVQGNEEAAKPVGYEDPAGEVDEEPTGGKYEESVGGKFEEPVCEADEEHASEADEEPTSEADEEPLGVPHDHPTTIIDIVDDDEGDFNVVLLFIPPLCNYVGDPRTTVDLDKLCNSVTAKGIERRFVSEICGQPLTTTECESLGPRQYVDNLVVFFASLIFMYFEKRLSGVVKRIVFSPVFGLKDLEELQGFRKKYACDWILDNDNVRRFETLKHFGLI</sequence>
<name>A0A0L9VSK5_PHAAN</name>
<feature type="region of interest" description="Disordered" evidence="1">
    <location>
        <begin position="77"/>
        <end position="160"/>
    </location>
</feature>
<evidence type="ECO:0000313" key="3">
    <source>
        <dbReference type="Proteomes" id="UP000053144"/>
    </source>
</evidence>
<proteinExistence type="predicted"/>
<feature type="compositionally biased region" description="Acidic residues" evidence="1">
    <location>
        <begin position="129"/>
        <end position="153"/>
    </location>
</feature>
<gene>
    <name evidence="2" type="ORF">LR48_Vigan11g096600</name>
</gene>